<dbReference type="CDD" id="cd15831">
    <property type="entry name" value="BTAD"/>
    <property type="match status" value="1"/>
</dbReference>
<dbReference type="SUPFAM" id="SSF48452">
    <property type="entry name" value="TPR-like"/>
    <property type="match status" value="2"/>
</dbReference>
<dbReference type="SUPFAM" id="SSF46894">
    <property type="entry name" value="C-terminal effector domain of the bipartite response regulators"/>
    <property type="match status" value="1"/>
</dbReference>
<dbReference type="Pfam" id="PF00486">
    <property type="entry name" value="Trans_reg_C"/>
    <property type="match status" value="1"/>
</dbReference>
<keyword evidence="4" id="KW-0804">Transcription</keyword>
<comment type="caution">
    <text evidence="7">The sequence shown here is derived from an EMBL/GenBank/DDBJ whole genome shotgun (WGS) entry which is preliminary data.</text>
</comment>
<evidence type="ECO:0000256" key="5">
    <source>
        <dbReference type="PROSITE-ProRule" id="PRU01091"/>
    </source>
</evidence>
<sequence length="1050" mass="112528">MTSGGSAPWFGILGELEVRVDDARLEIGGPKQRGLLAVLLIQLNQAVSAGRLVEALWGSRPPAGAEVTLRTHVSHLRRRLASVGAADLLVTRRSAYSLAVDPEQVDAYRFERLAGLGQEAVGLADPERAARLLREALALWRGPVLHDLGRPLFAEAETARLEGLRLDALEMRISADLAVGRYDVIPELERLVADHPFREPFHGQLMLALYRAGRQADALAAYASTRQRLAGELGLDPGPALAALETAILRGDPALLLPRQQPANRVKAPPDALFGSVRRDRMVGRSAELDRLRARWREVRSGPGQVVLVSGEAGIGKTRLVAEFAGGADADVLVGRCDQAEIPYQPILAAFDESPGIVAQTPEVVRDRVAGLLDRLAPVVLVLEDAERIDHASAVVLRNVGRQLPDGVLVIVCFRDPPGTRHPALLELVGDLPGADRMALQPLTESDLGTLVGDRPAGFVRELWRSTGGNPFYANEVVRDLEAGNDAFVVPSGVRDVLRRRLQVLPAEVQQVVRCAAVLGSEAEFGILAQLVDLAEDPLIDALEQAIGAGFLVEAGSSWKATYRFPHDLMREAVYADLPQTRRQRLHVRAAAALLPGTSIAAAAVQLRAAGPAADPEQAADLGLRAAEEAAGLYAWHEAVDHAEAAVDVLDQAGAAPGRRAAAAVATAKLRLKSSIGDRRAIELLETALELSAGDPAALATVHSRLGGALCTNHAVMDISRAIEHFAAAERLNGDRFHLHRGLSQAAMYGVRTELLGDAARRAEALAGDLGRRDLLVMASWGRAWHEFNLGRLSAAVRLREAMWTTAHEVADPYLGWASVSGAALTATAYLLDPVAGRAWCRRGLALARFDTFERPHDTVVDQLALALAAMGDLDEAGRVAEPLPGDAVSGRVLTFLSGDWAQAERDWSAALRRDEDAGDLHDAALNARWLGGVRRLLGDQEGAEAALRRAITIGVDGPQVPTELAARAELARILADTGEVAEAEQQLARCDEIMAAGEDWRGLAGVVELARGVVTGADDAYQRAVDVFTAYRLPWRRAAAVKAWGRSLQ</sequence>
<evidence type="ECO:0000256" key="1">
    <source>
        <dbReference type="ARBA" id="ARBA00005820"/>
    </source>
</evidence>
<dbReference type="PANTHER" id="PTHR35807">
    <property type="entry name" value="TRANSCRIPTIONAL REGULATOR REDD-RELATED"/>
    <property type="match status" value="1"/>
</dbReference>
<proteinExistence type="inferred from homology"/>
<evidence type="ECO:0000256" key="2">
    <source>
        <dbReference type="ARBA" id="ARBA00023015"/>
    </source>
</evidence>
<dbReference type="Pfam" id="PF13191">
    <property type="entry name" value="AAA_16"/>
    <property type="match status" value="1"/>
</dbReference>
<dbReference type="GO" id="GO:0006355">
    <property type="term" value="P:regulation of DNA-templated transcription"/>
    <property type="evidence" value="ECO:0007669"/>
    <property type="project" value="InterPro"/>
</dbReference>
<reference evidence="7 8" key="1">
    <citation type="submission" date="2019-02" db="EMBL/GenBank/DDBJ databases">
        <title>Draft genome sequences of novel Actinobacteria.</title>
        <authorList>
            <person name="Sahin N."/>
            <person name="Ay H."/>
            <person name="Saygin H."/>
        </authorList>
    </citation>
    <scope>NUCLEOTIDE SEQUENCE [LARGE SCALE GENOMIC DNA]</scope>
    <source>
        <strain evidence="7 8">16K104</strain>
    </source>
</reference>
<dbReference type="InterPro" id="IPR001867">
    <property type="entry name" value="OmpR/PhoB-type_DNA-bd"/>
</dbReference>
<dbReference type="Proteomes" id="UP000295172">
    <property type="component" value="Unassembled WGS sequence"/>
</dbReference>
<dbReference type="InterPro" id="IPR011990">
    <property type="entry name" value="TPR-like_helical_dom_sf"/>
</dbReference>
<dbReference type="SUPFAM" id="SSF52540">
    <property type="entry name" value="P-loop containing nucleoside triphosphate hydrolases"/>
    <property type="match status" value="1"/>
</dbReference>
<dbReference type="Pfam" id="PF03704">
    <property type="entry name" value="BTAD"/>
    <property type="match status" value="1"/>
</dbReference>
<evidence type="ECO:0000256" key="4">
    <source>
        <dbReference type="ARBA" id="ARBA00023163"/>
    </source>
</evidence>
<dbReference type="EMBL" id="SMKR01000040">
    <property type="protein sequence ID" value="TDD26909.1"/>
    <property type="molecule type" value="Genomic_DNA"/>
</dbReference>
<dbReference type="AlphaFoldDB" id="A0A4R4X9A1"/>
<evidence type="ECO:0000259" key="6">
    <source>
        <dbReference type="PROSITE" id="PS51755"/>
    </source>
</evidence>
<dbReference type="Gene3D" id="1.10.10.10">
    <property type="entry name" value="Winged helix-like DNA-binding domain superfamily/Winged helix DNA-binding domain"/>
    <property type="match status" value="1"/>
</dbReference>
<dbReference type="OrthoDB" id="134712at2"/>
<evidence type="ECO:0000256" key="3">
    <source>
        <dbReference type="ARBA" id="ARBA00023125"/>
    </source>
</evidence>
<keyword evidence="2" id="KW-0805">Transcription regulation</keyword>
<dbReference type="GO" id="GO:0000160">
    <property type="term" value="P:phosphorelay signal transduction system"/>
    <property type="evidence" value="ECO:0007669"/>
    <property type="project" value="InterPro"/>
</dbReference>
<evidence type="ECO:0000313" key="8">
    <source>
        <dbReference type="Proteomes" id="UP000295172"/>
    </source>
</evidence>
<dbReference type="InterPro" id="IPR041664">
    <property type="entry name" value="AAA_16"/>
</dbReference>
<dbReference type="InterPro" id="IPR036388">
    <property type="entry name" value="WH-like_DNA-bd_sf"/>
</dbReference>
<organism evidence="7 8">
    <name type="scientific">Kribbella turkmenica</name>
    <dbReference type="NCBI Taxonomy" id="2530375"/>
    <lineage>
        <taxon>Bacteria</taxon>
        <taxon>Bacillati</taxon>
        <taxon>Actinomycetota</taxon>
        <taxon>Actinomycetes</taxon>
        <taxon>Propionibacteriales</taxon>
        <taxon>Kribbellaceae</taxon>
        <taxon>Kribbella</taxon>
    </lineage>
</organism>
<accession>A0A4R4X9A1</accession>
<dbReference type="FunFam" id="1.25.40.10:FF:000222">
    <property type="entry name" value="SARP family transcriptional regulator"/>
    <property type="match status" value="1"/>
</dbReference>
<keyword evidence="3 5" id="KW-0238">DNA-binding</keyword>
<comment type="similarity">
    <text evidence="1">Belongs to the AfsR/DnrI/RedD regulatory family.</text>
</comment>
<evidence type="ECO:0000313" key="7">
    <source>
        <dbReference type="EMBL" id="TDD26909.1"/>
    </source>
</evidence>
<dbReference type="PANTHER" id="PTHR35807:SF1">
    <property type="entry name" value="TRANSCRIPTIONAL REGULATOR REDD"/>
    <property type="match status" value="1"/>
</dbReference>
<dbReference type="PROSITE" id="PS51755">
    <property type="entry name" value="OMPR_PHOB"/>
    <property type="match status" value="1"/>
</dbReference>
<dbReference type="InterPro" id="IPR016032">
    <property type="entry name" value="Sig_transdc_resp-reg_C-effctor"/>
</dbReference>
<protein>
    <recommendedName>
        <fullName evidence="6">OmpR/PhoB-type domain-containing protein</fullName>
    </recommendedName>
</protein>
<feature type="domain" description="OmpR/PhoB-type" evidence="6">
    <location>
        <begin position="1"/>
        <end position="100"/>
    </location>
</feature>
<dbReference type="InterPro" id="IPR027417">
    <property type="entry name" value="P-loop_NTPase"/>
</dbReference>
<name>A0A4R4X9A1_9ACTN</name>
<dbReference type="Gene3D" id="1.25.40.10">
    <property type="entry name" value="Tetratricopeptide repeat domain"/>
    <property type="match status" value="2"/>
</dbReference>
<keyword evidence="8" id="KW-1185">Reference proteome</keyword>
<feature type="DNA-binding region" description="OmpR/PhoB-type" evidence="5">
    <location>
        <begin position="1"/>
        <end position="100"/>
    </location>
</feature>
<dbReference type="SMART" id="SM00862">
    <property type="entry name" value="Trans_reg_C"/>
    <property type="match status" value="1"/>
</dbReference>
<dbReference type="SMART" id="SM01043">
    <property type="entry name" value="BTAD"/>
    <property type="match status" value="1"/>
</dbReference>
<gene>
    <name evidence="7" type="ORF">E1218_11815</name>
</gene>
<dbReference type="GO" id="GO:0003677">
    <property type="term" value="F:DNA binding"/>
    <property type="evidence" value="ECO:0007669"/>
    <property type="project" value="UniProtKB-UniRule"/>
</dbReference>
<dbReference type="Gene3D" id="3.40.50.300">
    <property type="entry name" value="P-loop containing nucleotide triphosphate hydrolases"/>
    <property type="match status" value="1"/>
</dbReference>
<dbReference type="RefSeq" id="WP_132319251.1">
    <property type="nucleotide sequence ID" value="NZ_SMKR01000040.1"/>
</dbReference>
<dbReference type="InterPro" id="IPR051677">
    <property type="entry name" value="AfsR-DnrI-RedD_regulator"/>
</dbReference>
<dbReference type="InterPro" id="IPR005158">
    <property type="entry name" value="BTAD"/>
</dbReference>